<sequence>MRAIATAAGVTVGLVTHHYGTKDGLREAVDTLIVELFAETLRLLPQEGSARWILGLRDEAVAEMLHANPTIIDYVRRSLLHGPGRPGDILSRLSALTAEQTRILREAGVVSMDRSVTEQTVTTIVRQFGRLLLQPLANRIVDEFGEAGESAPELYVGVKS</sequence>
<proteinExistence type="predicted"/>
<evidence type="ECO:0000313" key="3">
    <source>
        <dbReference type="EMBL" id="SJM72228.1"/>
    </source>
</evidence>
<dbReference type="EMBL" id="FUHW01000052">
    <property type="protein sequence ID" value="SJM72228.1"/>
    <property type="molecule type" value="Genomic_DNA"/>
</dbReference>
<dbReference type="Pfam" id="PF00440">
    <property type="entry name" value="TetR_N"/>
    <property type="match status" value="1"/>
</dbReference>
<gene>
    <name evidence="3" type="ORF">FM101_14600</name>
</gene>
<organism evidence="3 4">
    <name type="scientific">Arthrobacter rhombi</name>
    <dbReference type="NCBI Taxonomy" id="71253"/>
    <lineage>
        <taxon>Bacteria</taxon>
        <taxon>Bacillati</taxon>
        <taxon>Actinomycetota</taxon>
        <taxon>Actinomycetes</taxon>
        <taxon>Micrococcales</taxon>
        <taxon>Micrococcaceae</taxon>
        <taxon>Arthrobacter</taxon>
    </lineage>
</organism>
<protein>
    <submittedName>
        <fullName evidence="3">Transcriptional regulator, TetR family</fullName>
    </submittedName>
</protein>
<dbReference type="InterPro" id="IPR009057">
    <property type="entry name" value="Homeodomain-like_sf"/>
</dbReference>
<dbReference type="Proteomes" id="UP000195913">
    <property type="component" value="Unassembled WGS sequence"/>
</dbReference>
<reference evidence="3 4" key="1">
    <citation type="submission" date="2017-02" db="EMBL/GenBank/DDBJ databases">
        <authorList>
            <person name="Peterson S.W."/>
        </authorList>
    </citation>
    <scope>NUCLEOTIDE SEQUENCE [LARGE SCALE GENOMIC DNA]</scope>
    <source>
        <strain evidence="3 4">B Ar 00.02</strain>
    </source>
</reference>
<evidence type="ECO:0000313" key="4">
    <source>
        <dbReference type="Proteomes" id="UP000195913"/>
    </source>
</evidence>
<dbReference type="GO" id="GO:0003677">
    <property type="term" value="F:DNA binding"/>
    <property type="evidence" value="ECO:0007669"/>
    <property type="project" value="UniProtKB-KW"/>
</dbReference>
<dbReference type="Gene3D" id="1.10.357.10">
    <property type="entry name" value="Tetracycline Repressor, domain 2"/>
    <property type="match status" value="1"/>
</dbReference>
<keyword evidence="1" id="KW-0238">DNA-binding</keyword>
<accession>A0A1R4GVM2</accession>
<name>A0A1R4GVM2_9MICC</name>
<evidence type="ECO:0000259" key="2">
    <source>
        <dbReference type="Pfam" id="PF00440"/>
    </source>
</evidence>
<dbReference type="SUPFAM" id="SSF46689">
    <property type="entry name" value="Homeodomain-like"/>
    <property type="match status" value="1"/>
</dbReference>
<keyword evidence="4" id="KW-1185">Reference proteome</keyword>
<evidence type="ECO:0000256" key="1">
    <source>
        <dbReference type="ARBA" id="ARBA00023125"/>
    </source>
</evidence>
<dbReference type="AlphaFoldDB" id="A0A1R4GVM2"/>
<feature type="domain" description="HTH tetR-type" evidence="2">
    <location>
        <begin position="1"/>
        <end position="29"/>
    </location>
</feature>
<dbReference type="InterPro" id="IPR001647">
    <property type="entry name" value="HTH_TetR"/>
</dbReference>